<evidence type="ECO:0000256" key="10">
    <source>
        <dbReference type="ARBA" id="ARBA00024874"/>
    </source>
</evidence>
<evidence type="ECO:0000256" key="7">
    <source>
        <dbReference type="ARBA" id="ARBA00023125"/>
    </source>
</evidence>
<evidence type="ECO:0000256" key="5">
    <source>
        <dbReference type="ARBA" id="ARBA00022914"/>
    </source>
</evidence>
<accession>A0A7Y6NKE0</accession>
<sequence>MQDLTIGRLARAAGVGVETIRYYQQRGLLPVPESRGAFRHYPPQVVQRIGFIKRAQELGFSLGEIAELLRLEDGSERGSIRRVAADRLAQIETKLADLRRMQRALRHLVDACEHTGLEQPCPIIATLAR</sequence>
<evidence type="ECO:0000256" key="3">
    <source>
        <dbReference type="ARBA" id="ARBA00022491"/>
    </source>
</evidence>
<dbReference type="PROSITE" id="PS50937">
    <property type="entry name" value="HTH_MERR_2"/>
    <property type="match status" value="1"/>
</dbReference>
<comment type="caution">
    <text evidence="13">The sequence shown here is derived from an EMBL/GenBank/DDBJ whole genome shotgun (WGS) entry which is preliminary data.</text>
</comment>
<keyword evidence="2" id="KW-0475">Mercuric resistance</keyword>
<dbReference type="Pfam" id="PF13411">
    <property type="entry name" value="MerR_1"/>
    <property type="match status" value="1"/>
</dbReference>
<organism evidence="13 14">
    <name type="scientific">Piscinibacter koreensis</name>
    <dbReference type="NCBI Taxonomy" id="2742824"/>
    <lineage>
        <taxon>Bacteria</taxon>
        <taxon>Pseudomonadati</taxon>
        <taxon>Pseudomonadota</taxon>
        <taxon>Betaproteobacteria</taxon>
        <taxon>Burkholderiales</taxon>
        <taxon>Sphaerotilaceae</taxon>
        <taxon>Piscinibacter</taxon>
    </lineage>
</organism>
<evidence type="ECO:0000256" key="8">
    <source>
        <dbReference type="ARBA" id="ARBA00023159"/>
    </source>
</evidence>
<evidence type="ECO:0000256" key="9">
    <source>
        <dbReference type="ARBA" id="ARBA00023163"/>
    </source>
</evidence>
<dbReference type="AlphaFoldDB" id="A0A7Y6NKE0"/>
<dbReference type="GO" id="GO:0045340">
    <property type="term" value="F:mercury ion binding"/>
    <property type="evidence" value="ECO:0007669"/>
    <property type="project" value="InterPro"/>
</dbReference>
<evidence type="ECO:0000256" key="1">
    <source>
        <dbReference type="ARBA" id="ARBA00017146"/>
    </source>
</evidence>
<dbReference type="PANTHER" id="PTHR30204">
    <property type="entry name" value="REDOX-CYCLING DRUG-SENSING TRANSCRIPTIONAL ACTIVATOR SOXR"/>
    <property type="match status" value="1"/>
</dbReference>
<keyword evidence="14" id="KW-1185">Reference proteome</keyword>
<evidence type="ECO:0000256" key="2">
    <source>
        <dbReference type="ARBA" id="ARBA00022466"/>
    </source>
</evidence>
<dbReference type="InterPro" id="IPR011794">
    <property type="entry name" value="MerR"/>
</dbReference>
<evidence type="ECO:0000313" key="13">
    <source>
        <dbReference type="EMBL" id="NUZ04813.1"/>
    </source>
</evidence>
<dbReference type="CDD" id="cd04783">
    <property type="entry name" value="HTH_MerR1"/>
    <property type="match status" value="1"/>
</dbReference>
<protein>
    <recommendedName>
        <fullName evidence="1">Mercuric resistance operon regulatory protein</fullName>
    </recommendedName>
</protein>
<dbReference type="EMBL" id="JABWMJ010000001">
    <property type="protein sequence ID" value="NUZ04813.1"/>
    <property type="molecule type" value="Genomic_DNA"/>
</dbReference>
<feature type="coiled-coil region" evidence="11">
    <location>
        <begin position="81"/>
        <end position="108"/>
    </location>
</feature>
<evidence type="ECO:0000256" key="4">
    <source>
        <dbReference type="ARBA" id="ARBA00022723"/>
    </source>
</evidence>
<name>A0A7Y6NKE0_9BURK</name>
<keyword evidence="6" id="KW-0805">Transcription regulation</keyword>
<keyword evidence="3" id="KW-0678">Repressor</keyword>
<dbReference type="SUPFAM" id="SSF46955">
    <property type="entry name" value="Putative DNA-binding domain"/>
    <property type="match status" value="1"/>
</dbReference>
<dbReference type="GO" id="GO:0046689">
    <property type="term" value="P:response to mercury ion"/>
    <property type="evidence" value="ECO:0007669"/>
    <property type="project" value="UniProtKB-KW"/>
</dbReference>
<evidence type="ECO:0000259" key="12">
    <source>
        <dbReference type="PROSITE" id="PS50937"/>
    </source>
</evidence>
<evidence type="ECO:0000313" key="14">
    <source>
        <dbReference type="Proteomes" id="UP000529637"/>
    </source>
</evidence>
<comment type="function">
    <text evidence="10">Mediates the mercuric-dependent induction of mercury resistance operon. In the absence of mercury MerR represses transcription by binding tightly to the mer operator region; when mercury is present the dimeric complex binds a single ion and becomes a potent transcriptional activator, while remaining bound to the mer site.</text>
</comment>
<dbReference type="GO" id="GO:0003677">
    <property type="term" value="F:DNA binding"/>
    <property type="evidence" value="ECO:0007669"/>
    <property type="project" value="UniProtKB-KW"/>
</dbReference>
<dbReference type="SMART" id="SM00422">
    <property type="entry name" value="HTH_MERR"/>
    <property type="match status" value="1"/>
</dbReference>
<dbReference type="InterPro" id="IPR000551">
    <property type="entry name" value="MerR-type_HTH_dom"/>
</dbReference>
<dbReference type="Gene3D" id="1.10.1660.10">
    <property type="match status" value="1"/>
</dbReference>
<keyword evidence="5" id="KW-0476">Mercury</keyword>
<feature type="domain" description="HTH merR-type" evidence="12">
    <location>
        <begin position="1"/>
        <end position="71"/>
    </location>
</feature>
<keyword evidence="11" id="KW-0175">Coiled coil</keyword>
<dbReference type="PANTHER" id="PTHR30204:SF69">
    <property type="entry name" value="MERR-FAMILY TRANSCRIPTIONAL REGULATOR"/>
    <property type="match status" value="1"/>
</dbReference>
<dbReference type="Proteomes" id="UP000529637">
    <property type="component" value="Unassembled WGS sequence"/>
</dbReference>
<dbReference type="InterPro" id="IPR047057">
    <property type="entry name" value="MerR_fam"/>
</dbReference>
<keyword evidence="7" id="KW-0238">DNA-binding</keyword>
<dbReference type="GO" id="GO:0003700">
    <property type="term" value="F:DNA-binding transcription factor activity"/>
    <property type="evidence" value="ECO:0007669"/>
    <property type="project" value="InterPro"/>
</dbReference>
<dbReference type="InterPro" id="IPR009061">
    <property type="entry name" value="DNA-bd_dom_put_sf"/>
</dbReference>
<keyword evidence="8" id="KW-0010">Activator</keyword>
<dbReference type="PRINTS" id="PR00040">
    <property type="entry name" value="HTHMERR"/>
</dbReference>
<evidence type="ECO:0000256" key="6">
    <source>
        <dbReference type="ARBA" id="ARBA00023015"/>
    </source>
</evidence>
<keyword evidence="9" id="KW-0804">Transcription</keyword>
<gene>
    <name evidence="13" type="ORF">HQN59_03470</name>
</gene>
<reference evidence="13 14" key="1">
    <citation type="submission" date="2020-06" db="EMBL/GenBank/DDBJ databases">
        <title>Schlegella sp. ID0723 isolated from air conditioner.</title>
        <authorList>
            <person name="Kim D.Y."/>
            <person name="Kim D.-U."/>
        </authorList>
    </citation>
    <scope>NUCLEOTIDE SEQUENCE [LARGE SCALE GENOMIC DNA]</scope>
    <source>
        <strain evidence="13 14">ID0723</strain>
    </source>
</reference>
<proteinExistence type="predicted"/>
<keyword evidence="4" id="KW-0479">Metal-binding</keyword>
<evidence type="ECO:0000256" key="11">
    <source>
        <dbReference type="SAM" id="Coils"/>
    </source>
</evidence>